<evidence type="ECO:0000313" key="4">
    <source>
        <dbReference type="Proteomes" id="UP000626109"/>
    </source>
</evidence>
<proteinExistence type="predicted"/>
<comment type="caution">
    <text evidence="3">The sequence shown here is derived from an EMBL/GenBank/DDBJ whole genome shotgun (WGS) entry which is preliminary data.</text>
</comment>
<evidence type="ECO:0000256" key="1">
    <source>
        <dbReference type="SAM" id="Phobius"/>
    </source>
</evidence>
<dbReference type="Proteomes" id="UP000626109">
    <property type="component" value="Unassembled WGS sequence"/>
</dbReference>
<feature type="signal peptide" evidence="2">
    <location>
        <begin position="1"/>
        <end position="23"/>
    </location>
</feature>
<protein>
    <submittedName>
        <fullName evidence="3">Uncharacterized protein</fullName>
    </submittedName>
</protein>
<sequence length="161" mass="18363">MEFAWCSWSHLLIRFMRCRGACASHAKTPLAPAQNLDPAAENLEIVLLDRGVERHGDNLAGLVLHHFVFEEAAVRKTKVLARVPWVMKDFYLAFFFSTFLTTFFMTVFITFLFTFFITVAFMLTFIAALIIVFGRIAMRTANAGAFRIFFNMATVHRAHAS</sequence>
<gene>
    <name evidence="3" type="ORF">PGLA2088_LOCUS934</name>
</gene>
<feature type="transmembrane region" description="Helical" evidence="1">
    <location>
        <begin position="90"/>
        <end position="109"/>
    </location>
</feature>
<dbReference type="EMBL" id="CAJNNW010000668">
    <property type="protein sequence ID" value="CAE8629845.1"/>
    <property type="molecule type" value="Genomic_DNA"/>
</dbReference>
<evidence type="ECO:0000256" key="2">
    <source>
        <dbReference type="SAM" id="SignalP"/>
    </source>
</evidence>
<organism evidence="3 4">
    <name type="scientific">Polarella glacialis</name>
    <name type="common">Dinoflagellate</name>
    <dbReference type="NCBI Taxonomy" id="89957"/>
    <lineage>
        <taxon>Eukaryota</taxon>
        <taxon>Sar</taxon>
        <taxon>Alveolata</taxon>
        <taxon>Dinophyceae</taxon>
        <taxon>Suessiales</taxon>
        <taxon>Suessiaceae</taxon>
        <taxon>Polarella</taxon>
    </lineage>
</organism>
<keyword evidence="1" id="KW-1133">Transmembrane helix</keyword>
<keyword evidence="1" id="KW-0812">Transmembrane</keyword>
<evidence type="ECO:0000313" key="3">
    <source>
        <dbReference type="EMBL" id="CAE8629845.1"/>
    </source>
</evidence>
<keyword evidence="1" id="KW-0472">Membrane</keyword>
<accession>A0A813GX42</accession>
<keyword evidence="2" id="KW-0732">Signal</keyword>
<feature type="transmembrane region" description="Helical" evidence="1">
    <location>
        <begin position="115"/>
        <end position="138"/>
    </location>
</feature>
<reference evidence="3" key="1">
    <citation type="submission" date="2021-02" db="EMBL/GenBank/DDBJ databases">
        <authorList>
            <person name="Dougan E. K."/>
            <person name="Rhodes N."/>
            <person name="Thang M."/>
            <person name="Chan C."/>
        </authorList>
    </citation>
    <scope>NUCLEOTIDE SEQUENCE</scope>
</reference>
<dbReference type="AlphaFoldDB" id="A0A813GX42"/>
<name>A0A813GX42_POLGL</name>
<feature type="chain" id="PRO_5032501206" evidence="2">
    <location>
        <begin position="24"/>
        <end position="161"/>
    </location>
</feature>